<reference evidence="1 2" key="1">
    <citation type="submission" date="2019-09" db="EMBL/GenBank/DDBJ databases">
        <title>YIM 132548 draft genome.</title>
        <authorList>
            <person name="Jiang L."/>
        </authorList>
    </citation>
    <scope>NUCLEOTIDE SEQUENCE [LARGE SCALE GENOMIC DNA]</scope>
    <source>
        <strain evidence="1 2">YIM 132548</strain>
    </source>
</reference>
<dbReference type="RefSeq" id="WP_150962019.1">
    <property type="nucleotide sequence ID" value="NZ_VZZJ01000003.1"/>
</dbReference>
<name>A0A6N6MY86_9HYPH</name>
<accession>A0A6N6MY86</accession>
<evidence type="ECO:0000313" key="2">
    <source>
        <dbReference type="Proteomes" id="UP000441523"/>
    </source>
</evidence>
<evidence type="ECO:0000313" key="1">
    <source>
        <dbReference type="EMBL" id="KAB1075147.1"/>
    </source>
</evidence>
<sequence>MEASASALACRDSLRLVEGFGLTGQPGRIEGAGGVERSRHAAAVAPRATGMRVPPIDGDVVAVAET</sequence>
<dbReference type="AlphaFoldDB" id="A0A6N6MY86"/>
<dbReference type="Proteomes" id="UP000441523">
    <property type="component" value="Unassembled WGS sequence"/>
</dbReference>
<gene>
    <name evidence="1" type="ORF">F6X51_04470</name>
</gene>
<dbReference type="EMBL" id="VZZJ01000003">
    <property type="protein sequence ID" value="KAB1075147.1"/>
    <property type="molecule type" value="Genomic_DNA"/>
</dbReference>
<organism evidence="1 2">
    <name type="scientific">Methylobacterium planeticum</name>
    <dbReference type="NCBI Taxonomy" id="2615211"/>
    <lineage>
        <taxon>Bacteria</taxon>
        <taxon>Pseudomonadati</taxon>
        <taxon>Pseudomonadota</taxon>
        <taxon>Alphaproteobacteria</taxon>
        <taxon>Hyphomicrobiales</taxon>
        <taxon>Methylobacteriaceae</taxon>
        <taxon>Methylobacterium</taxon>
    </lineage>
</organism>
<keyword evidence="2" id="KW-1185">Reference proteome</keyword>
<proteinExistence type="predicted"/>
<comment type="caution">
    <text evidence="1">The sequence shown here is derived from an EMBL/GenBank/DDBJ whole genome shotgun (WGS) entry which is preliminary data.</text>
</comment>
<protein>
    <submittedName>
        <fullName evidence="1">Uncharacterized protein</fullName>
    </submittedName>
</protein>